<dbReference type="InterPro" id="IPR005516">
    <property type="entry name" value="Remorin_C"/>
</dbReference>
<evidence type="ECO:0000259" key="2">
    <source>
        <dbReference type="Pfam" id="PF03763"/>
    </source>
</evidence>
<dbReference type="PANTHER" id="PTHR31775:SF31">
    <property type="entry name" value="REMORIN-LIKE"/>
    <property type="match status" value="1"/>
</dbReference>
<accession>A0A540MYQ2</accession>
<evidence type="ECO:0000313" key="3">
    <source>
        <dbReference type="EMBL" id="TQE03925.1"/>
    </source>
</evidence>
<sequence>MYNRIGYSVLDILIFHTFNCLNFSSSAELLQKKKEDTLSFIKTWEEKQKTKVDNKANKRLAINEERKNADQIDLEAEEKKIETKVEKHRHRELEKLKNKEAHSAKIIEDSKVRIEAKRNKGHLNVEKKADKFRNANTLPTKCFGMCVDE</sequence>
<protein>
    <recommendedName>
        <fullName evidence="2">Remorin C-terminal domain-containing protein</fullName>
    </recommendedName>
</protein>
<reference evidence="3 4" key="1">
    <citation type="journal article" date="2019" name="G3 (Bethesda)">
        <title>Sequencing of a Wild Apple (Malus baccata) Genome Unravels the Differences Between Cultivated and Wild Apple Species Regarding Disease Resistance and Cold Tolerance.</title>
        <authorList>
            <person name="Chen X."/>
        </authorList>
    </citation>
    <scope>NUCLEOTIDE SEQUENCE [LARGE SCALE GENOMIC DNA]</scope>
    <source>
        <strain evidence="4">cv. Shandingzi</strain>
        <tissue evidence="3">Leaves</tissue>
    </source>
</reference>
<evidence type="ECO:0000313" key="4">
    <source>
        <dbReference type="Proteomes" id="UP000315295"/>
    </source>
</evidence>
<dbReference type="STRING" id="106549.A0A540MYQ2"/>
<name>A0A540MYQ2_MALBA</name>
<feature type="domain" description="Remorin C-terminal" evidence="2">
    <location>
        <begin position="38"/>
        <end position="141"/>
    </location>
</feature>
<comment type="similarity">
    <text evidence="1">Belongs to the remorin family.</text>
</comment>
<evidence type="ECO:0000256" key="1">
    <source>
        <dbReference type="ARBA" id="ARBA00005711"/>
    </source>
</evidence>
<proteinExistence type="inferred from homology"/>
<dbReference type="EMBL" id="VIEB01000148">
    <property type="protein sequence ID" value="TQE03925.1"/>
    <property type="molecule type" value="Genomic_DNA"/>
</dbReference>
<dbReference type="Pfam" id="PF03763">
    <property type="entry name" value="Remorin_C"/>
    <property type="match status" value="1"/>
</dbReference>
<gene>
    <name evidence="3" type="ORF">C1H46_010452</name>
</gene>
<keyword evidence="4" id="KW-1185">Reference proteome</keyword>
<comment type="caution">
    <text evidence="3">The sequence shown here is derived from an EMBL/GenBank/DDBJ whole genome shotgun (WGS) entry which is preliminary data.</text>
</comment>
<dbReference type="Proteomes" id="UP000315295">
    <property type="component" value="Unassembled WGS sequence"/>
</dbReference>
<dbReference type="AlphaFoldDB" id="A0A540MYQ2"/>
<dbReference type="PANTHER" id="PTHR31775">
    <property type="entry name" value="OS02G0117200 PROTEIN"/>
    <property type="match status" value="1"/>
</dbReference>
<organism evidence="3 4">
    <name type="scientific">Malus baccata</name>
    <name type="common">Siberian crab apple</name>
    <name type="synonym">Pyrus baccata</name>
    <dbReference type="NCBI Taxonomy" id="106549"/>
    <lineage>
        <taxon>Eukaryota</taxon>
        <taxon>Viridiplantae</taxon>
        <taxon>Streptophyta</taxon>
        <taxon>Embryophyta</taxon>
        <taxon>Tracheophyta</taxon>
        <taxon>Spermatophyta</taxon>
        <taxon>Magnoliopsida</taxon>
        <taxon>eudicotyledons</taxon>
        <taxon>Gunneridae</taxon>
        <taxon>Pentapetalae</taxon>
        <taxon>rosids</taxon>
        <taxon>fabids</taxon>
        <taxon>Rosales</taxon>
        <taxon>Rosaceae</taxon>
        <taxon>Amygdaloideae</taxon>
        <taxon>Maleae</taxon>
        <taxon>Malus</taxon>
    </lineage>
</organism>